<feature type="domain" description="Glycosyltransferase 61 catalytic" evidence="5">
    <location>
        <begin position="258"/>
        <end position="353"/>
    </location>
</feature>
<dbReference type="GO" id="GO:0000139">
    <property type="term" value="C:Golgi membrane"/>
    <property type="evidence" value="ECO:0007669"/>
    <property type="project" value="UniProtKB-SubCell"/>
</dbReference>
<evidence type="ECO:0000259" key="5">
    <source>
        <dbReference type="Pfam" id="PF04577"/>
    </source>
</evidence>
<name>A0AAP0RE36_LIQFO</name>
<comment type="subcellular location">
    <subcellularLocation>
        <location evidence="1">Golgi apparatus membrane</location>
        <topology evidence="1">Single-pass type II membrane protein</topology>
    </subcellularLocation>
</comment>
<dbReference type="EMBL" id="JBBPBK010000010">
    <property type="protein sequence ID" value="KAK9276126.1"/>
    <property type="molecule type" value="Genomic_DNA"/>
</dbReference>
<sequence>MKKKESTMAIACLIFFVLLFIFDMNLSGIPRLNVTRTVKSREIKALELKPRSKRDPLPQPPQQSYLADVTCDRSQHRYDICSITGPTVLEPTISTFFALGPTGPTKSPLVENIRPYPRKWEPLTMNGINELTLTSGPPGPPCKVQHKAPALVFSAGGYTGNFFHDFNDGFIPLFITVNLIFPDQDFVLVIAKSRGWWLSKYAELLHAFSKHPIVNLDNDTSTHCFPSANLGLISHGFMTIDPNLIPNSRTFAHFRGFLEKAYGQNYPVMVIHQTPKIRPRLILASRSGHGGRVILNQDEAKHAAEEEGFEVIVFEPTPSTPLRKAYALINSSHAMIGVHGAALTHSLFLRPGSFFMQVVPIGNEWVADVCFGKPARDLGLEYIEYKIGVEESSLAEKYGKDDVLLKDPVGLQRKGWSKEIMDKYLKEQNVKLDLVRFRGYLKKAYEKAKEFMDKEG</sequence>
<keyword evidence="4" id="KW-0325">Glycoprotein</keyword>
<organism evidence="6 7">
    <name type="scientific">Liquidambar formosana</name>
    <name type="common">Formosan gum</name>
    <dbReference type="NCBI Taxonomy" id="63359"/>
    <lineage>
        <taxon>Eukaryota</taxon>
        <taxon>Viridiplantae</taxon>
        <taxon>Streptophyta</taxon>
        <taxon>Embryophyta</taxon>
        <taxon>Tracheophyta</taxon>
        <taxon>Spermatophyta</taxon>
        <taxon>Magnoliopsida</taxon>
        <taxon>eudicotyledons</taxon>
        <taxon>Gunneridae</taxon>
        <taxon>Pentapetalae</taxon>
        <taxon>Saxifragales</taxon>
        <taxon>Altingiaceae</taxon>
        <taxon>Liquidambar</taxon>
    </lineage>
</organism>
<proteinExistence type="predicted"/>
<dbReference type="InterPro" id="IPR049625">
    <property type="entry name" value="Glyco_transf_61_cat"/>
</dbReference>
<reference evidence="6 7" key="1">
    <citation type="journal article" date="2024" name="Plant J.">
        <title>Genome sequences and population genomics reveal climatic adaptation and genomic divergence between two closely related sweetgum species.</title>
        <authorList>
            <person name="Xu W.Q."/>
            <person name="Ren C.Q."/>
            <person name="Zhang X.Y."/>
            <person name="Comes H.P."/>
            <person name="Liu X.H."/>
            <person name="Li Y.G."/>
            <person name="Kettle C.J."/>
            <person name="Jalonen R."/>
            <person name="Gaisberger H."/>
            <person name="Ma Y.Z."/>
            <person name="Qiu Y.X."/>
        </authorList>
    </citation>
    <scope>NUCLEOTIDE SEQUENCE [LARGE SCALE GENOMIC DNA]</scope>
    <source>
        <strain evidence="6">Hangzhou</strain>
    </source>
</reference>
<comment type="caution">
    <text evidence="6">The sequence shown here is derived from an EMBL/GenBank/DDBJ whole genome shotgun (WGS) entry which is preliminary data.</text>
</comment>
<gene>
    <name evidence="6" type="ORF">L1049_005657</name>
</gene>
<dbReference type="GO" id="GO:0016763">
    <property type="term" value="F:pentosyltransferase activity"/>
    <property type="evidence" value="ECO:0007669"/>
    <property type="project" value="UniProtKB-ARBA"/>
</dbReference>
<keyword evidence="7" id="KW-1185">Reference proteome</keyword>
<dbReference type="PANTHER" id="PTHR20961:SF98">
    <property type="entry name" value="GLYCOSYLTRANSFERASE"/>
    <property type="match status" value="1"/>
</dbReference>
<dbReference type="InterPro" id="IPR007657">
    <property type="entry name" value="Glycosyltransferase_61"/>
</dbReference>
<evidence type="ECO:0000256" key="4">
    <source>
        <dbReference type="ARBA" id="ARBA00023180"/>
    </source>
</evidence>
<evidence type="ECO:0000313" key="7">
    <source>
        <dbReference type="Proteomes" id="UP001415857"/>
    </source>
</evidence>
<dbReference type="AlphaFoldDB" id="A0AAP0RE36"/>
<evidence type="ECO:0000256" key="1">
    <source>
        <dbReference type="ARBA" id="ARBA00004323"/>
    </source>
</evidence>
<keyword evidence="3" id="KW-0808">Transferase</keyword>
<dbReference type="Pfam" id="PF04577">
    <property type="entry name" value="Glyco_transf_61"/>
    <property type="match status" value="1"/>
</dbReference>
<evidence type="ECO:0000256" key="3">
    <source>
        <dbReference type="ARBA" id="ARBA00022679"/>
    </source>
</evidence>
<accession>A0AAP0RE36</accession>
<evidence type="ECO:0000256" key="2">
    <source>
        <dbReference type="ARBA" id="ARBA00022676"/>
    </source>
</evidence>
<protein>
    <recommendedName>
        <fullName evidence="5">Glycosyltransferase 61 catalytic domain-containing protein</fullName>
    </recommendedName>
</protein>
<keyword evidence="2" id="KW-0328">Glycosyltransferase</keyword>
<evidence type="ECO:0000313" key="6">
    <source>
        <dbReference type="EMBL" id="KAK9276126.1"/>
    </source>
</evidence>
<dbReference type="PANTHER" id="PTHR20961">
    <property type="entry name" value="GLYCOSYLTRANSFERASE"/>
    <property type="match status" value="1"/>
</dbReference>
<dbReference type="Proteomes" id="UP001415857">
    <property type="component" value="Unassembled WGS sequence"/>
</dbReference>